<dbReference type="PANTHER" id="PTHR42940">
    <property type="entry name" value="ALCOHOL DEHYDROGENASE 1-RELATED"/>
    <property type="match status" value="1"/>
</dbReference>
<comment type="cofactor">
    <cofactor evidence="1">
        <name>Zn(2+)</name>
        <dbReference type="ChEBI" id="CHEBI:29105"/>
    </cofactor>
</comment>
<dbReference type="SUPFAM" id="SSF51735">
    <property type="entry name" value="NAD(P)-binding Rossmann-fold domains"/>
    <property type="match status" value="1"/>
</dbReference>
<keyword evidence="5" id="KW-0560">Oxidoreductase</keyword>
<comment type="similarity">
    <text evidence="2">Belongs to the zinc-containing alcohol dehydrogenase family.</text>
</comment>
<evidence type="ECO:0000259" key="6">
    <source>
        <dbReference type="Pfam" id="PF08240"/>
    </source>
</evidence>
<dbReference type="GO" id="GO:0004022">
    <property type="term" value="F:alcohol dehydrogenase (NAD+) activity"/>
    <property type="evidence" value="ECO:0007669"/>
    <property type="project" value="TreeGrafter"/>
</dbReference>
<reference evidence="7 8" key="1">
    <citation type="journal article" date="2020" name="Microbiol. Resour. Announc.">
        <title>Draft Genome Sequence of a Cladosporium Species Isolated from the Mesophotic Ascidian Didemnum maculosum.</title>
        <authorList>
            <person name="Gioti A."/>
            <person name="Siaperas R."/>
            <person name="Nikolaivits E."/>
            <person name="Le Goff G."/>
            <person name="Ouazzani J."/>
            <person name="Kotoulas G."/>
            <person name="Topakas E."/>
        </authorList>
    </citation>
    <scope>NUCLEOTIDE SEQUENCE [LARGE SCALE GENOMIC DNA]</scope>
    <source>
        <strain evidence="7 8">TM138-S3</strain>
    </source>
</reference>
<dbReference type="Gene3D" id="3.40.50.720">
    <property type="entry name" value="NAD(P)-binding Rossmann-like Domain"/>
    <property type="match status" value="1"/>
</dbReference>
<dbReference type="RefSeq" id="XP_069224860.1">
    <property type="nucleotide sequence ID" value="XM_069378058.1"/>
</dbReference>
<evidence type="ECO:0000256" key="3">
    <source>
        <dbReference type="ARBA" id="ARBA00022723"/>
    </source>
</evidence>
<organism evidence="7 8">
    <name type="scientific">Cladosporium halotolerans</name>
    <dbReference type="NCBI Taxonomy" id="1052096"/>
    <lineage>
        <taxon>Eukaryota</taxon>
        <taxon>Fungi</taxon>
        <taxon>Dikarya</taxon>
        <taxon>Ascomycota</taxon>
        <taxon>Pezizomycotina</taxon>
        <taxon>Dothideomycetes</taxon>
        <taxon>Dothideomycetidae</taxon>
        <taxon>Cladosporiales</taxon>
        <taxon>Cladosporiaceae</taxon>
        <taxon>Cladosporium</taxon>
    </lineage>
</organism>
<dbReference type="InterPro" id="IPR036291">
    <property type="entry name" value="NAD(P)-bd_dom_sf"/>
</dbReference>
<dbReference type="SUPFAM" id="SSF50129">
    <property type="entry name" value="GroES-like"/>
    <property type="match status" value="1"/>
</dbReference>
<comment type="caution">
    <text evidence="7">The sequence shown here is derived from an EMBL/GenBank/DDBJ whole genome shotgun (WGS) entry which is preliminary data.</text>
</comment>
<sequence length="226" mass="24022">MAIQLPKLYKACVYDQPGQISTKVVDLEMPEPGTGEVLVNLTHSGVCHSDLSVMMNSWPALPRPTQQNQVGGHEGVGLVVKFGPGEVPSFIKLGDRVGIKWVNWICGSCFACLDGHDGFCSSQKISGYYTPGTFQQYVVAPANYLTPIPKDLPSDLAAPMLCAGVTAYSALKKSGARSGDWVVMMGAGGGSRHLGHLACQIASRSMGMHVIGIDSHEKKDFVLASA</sequence>
<dbReference type="AlphaFoldDB" id="A0AB34KCZ2"/>
<dbReference type="EMBL" id="JAAQHG020000195">
    <property type="protein sequence ID" value="KAL1581751.1"/>
    <property type="molecule type" value="Genomic_DNA"/>
</dbReference>
<keyword evidence="4" id="KW-0862">Zinc</keyword>
<name>A0AB34KCZ2_9PEZI</name>
<evidence type="ECO:0000256" key="1">
    <source>
        <dbReference type="ARBA" id="ARBA00001947"/>
    </source>
</evidence>
<dbReference type="GO" id="GO:0046872">
    <property type="term" value="F:metal ion binding"/>
    <property type="evidence" value="ECO:0007669"/>
    <property type="project" value="UniProtKB-KW"/>
</dbReference>
<dbReference type="Proteomes" id="UP000803884">
    <property type="component" value="Unassembled WGS sequence"/>
</dbReference>
<dbReference type="Gene3D" id="3.90.180.10">
    <property type="entry name" value="Medium-chain alcohol dehydrogenases, catalytic domain"/>
    <property type="match status" value="1"/>
</dbReference>
<evidence type="ECO:0000313" key="7">
    <source>
        <dbReference type="EMBL" id="KAL1581751.1"/>
    </source>
</evidence>
<feature type="domain" description="Alcohol dehydrogenase-like N-terminal" evidence="6">
    <location>
        <begin position="34"/>
        <end position="150"/>
    </location>
</feature>
<dbReference type="GeneID" id="96010896"/>
<dbReference type="PANTHER" id="PTHR42940:SF5">
    <property type="entry name" value="ALCOHOL DEHYDROGENASE 2"/>
    <property type="match status" value="1"/>
</dbReference>
<accession>A0AB34KCZ2</accession>
<dbReference type="Pfam" id="PF08240">
    <property type="entry name" value="ADH_N"/>
    <property type="match status" value="1"/>
</dbReference>
<dbReference type="InterPro" id="IPR013154">
    <property type="entry name" value="ADH-like_N"/>
</dbReference>
<dbReference type="InterPro" id="IPR011032">
    <property type="entry name" value="GroES-like_sf"/>
</dbReference>
<evidence type="ECO:0000256" key="2">
    <source>
        <dbReference type="ARBA" id="ARBA00008072"/>
    </source>
</evidence>
<proteinExistence type="inferred from homology"/>
<protein>
    <recommendedName>
        <fullName evidence="6">Alcohol dehydrogenase-like N-terminal domain-containing protein</fullName>
    </recommendedName>
</protein>
<evidence type="ECO:0000256" key="4">
    <source>
        <dbReference type="ARBA" id="ARBA00022833"/>
    </source>
</evidence>
<gene>
    <name evidence="7" type="ORF">WHR41_09455</name>
</gene>
<dbReference type="GO" id="GO:0005737">
    <property type="term" value="C:cytoplasm"/>
    <property type="evidence" value="ECO:0007669"/>
    <property type="project" value="TreeGrafter"/>
</dbReference>
<evidence type="ECO:0000313" key="8">
    <source>
        <dbReference type="Proteomes" id="UP000803884"/>
    </source>
</evidence>
<keyword evidence="3" id="KW-0479">Metal-binding</keyword>
<evidence type="ECO:0000256" key="5">
    <source>
        <dbReference type="ARBA" id="ARBA00023002"/>
    </source>
</evidence>
<keyword evidence="8" id="KW-1185">Reference proteome</keyword>